<reference evidence="2 3" key="1">
    <citation type="submission" date="2017-05" db="EMBL/GenBank/DDBJ databases">
        <authorList>
            <person name="Varghese N."/>
            <person name="Submissions S."/>
        </authorList>
    </citation>
    <scope>NUCLEOTIDE SEQUENCE [LARGE SCALE GENOMIC DNA]</scope>
    <source>
        <strain evidence="2 3">DSM 26001</strain>
    </source>
</reference>
<feature type="signal peptide" evidence="1">
    <location>
        <begin position="1"/>
        <end position="31"/>
    </location>
</feature>
<name>A0ABY1QUM6_9BURK</name>
<evidence type="ECO:0008006" key="4">
    <source>
        <dbReference type="Google" id="ProtNLM"/>
    </source>
</evidence>
<evidence type="ECO:0000313" key="2">
    <source>
        <dbReference type="EMBL" id="SMP78336.1"/>
    </source>
</evidence>
<comment type="caution">
    <text evidence="2">The sequence shown here is derived from an EMBL/GenBank/DDBJ whole genome shotgun (WGS) entry which is preliminary data.</text>
</comment>
<feature type="chain" id="PRO_5047310996" description="Secreted protein" evidence="1">
    <location>
        <begin position="32"/>
        <end position="149"/>
    </location>
</feature>
<evidence type="ECO:0000256" key="1">
    <source>
        <dbReference type="SAM" id="SignalP"/>
    </source>
</evidence>
<gene>
    <name evidence="2" type="ORF">SAMN06295970_12866</name>
</gene>
<sequence>MHMKLSAMPAARPFQALALALLLAPLGAAQAQSMEYRRGYDDGYRAGMDAARGGNMGGPGMVEPGGGRRRIIIEDAVYGDRDGVCDARPAVQAMVERQREPLVRADNRLCGDPAPRRAKTLEITYRCGNGRMLRTALREDTQAVLSCRG</sequence>
<keyword evidence="1" id="KW-0732">Signal</keyword>
<protein>
    <recommendedName>
        <fullName evidence="4">Secreted protein</fullName>
    </recommendedName>
</protein>
<organism evidence="2 3">
    <name type="scientific">Noviherbaspirillum suwonense</name>
    <dbReference type="NCBI Taxonomy" id="1224511"/>
    <lineage>
        <taxon>Bacteria</taxon>
        <taxon>Pseudomonadati</taxon>
        <taxon>Pseudomonadota</taxon>
        <taxon>Betaproteobacteria</taxon>
        <taxon>Burkholderiales</taxon>
        <taxon>Oxalobacteraceae</taxon>
        <taxon>Noviherbaspirillum</taxon>
    </lineage>
</organism>
<dbReference type="RefSeq" id="WP_283445097.1">
    <property type="nucleotide sequence ID" value="NZ_FXUL01000028.1"/>
</dbReference>
<keyword evidence="3" id="KW-1185">Reference proteome</keyword>
<accession>A0ABY1QUM6</accession>
<evidence type="ECO:0000313" key="3">
    <source>
        <dbReference type="Proteomes" id="UP001158049"/>
    </source>
</evidence>
<proteinExistence type="predicted"/>
<dbReference type="EMBL" id="FXUL01000028">
    <property type="protein sequence ID" value="SMP78336.1"/>
    <property type="molecule type" value="Genomic_DNA"/>
</dbReference>
<dbReference type="Proteomes" id="UP001158049">
    <property type="component" value="Unassembled WGS sequence"/>
</dbReference>